<keyword evidence="3" id="KW-1185">Reference proteome</keyword>
<accession>A0A1I7E8Y7</accession>
<evidence type="ECO:0000256" key="1">
    <source>
        <dbReference type="SAM" id="Phobius"/>
    </source>
</evidence>
<gene>
    <name evidence="2" type="ORF">SAMN05216236_15118</name>
</gene>
<evidence type="ECO:0000313" key="3">
    <source>
        <dbReference type="Proteomes" id="UP000182466"/>
    </source>
</evidence>
<reference evidence="2 3" key="1">
    <citation type="submission" date="2016-10" db="EMBL/GenBank/DDBJ databases">
        <authorList>
            <person name="de Groot N.N."/>
        </authorList>
    </citation>
    <scope>NUCLEOTIDE SEQUENCE [LARGE SCALE GENOMIC DNA]</scope>
    <source>
        <strain evidence="2 3">CGMCC 1.10959</strain>
    </source>
</reference>
<dbReference type="AlphaFoldDB" id="A0A1I7E8Y7"/>
<proteinExistence type="predicted"/>
<dbReference type="Proteomes" id="UP000182466">
    <property type="component" value="Unassembled WGS sequence"/>
</dbReference>
<protein>
    <submittedName>
        <fullName evidence="2">Uncharacterized protein</fullName>
    </submittedName>
</protein>
<evidence type="ECO:0000313" key="2">
    <source>
        <dbReference type="EMBL" id="SFU20401.1"/>
    </source>
</evidence>
<feature type="transmembrane region" description="Helical" evidence="1">
    <location>
        <begin position="52"/>
        <end position="73"/>
    </location>
</feature>
<dbReference type="EMBL" id="FPAW01000051">
    <property type="protein sequence ID" value="SFU20401.1"/>
    <property type="molecule type" value="Genomic_DNA"/>
</dbReference>
<keyword evidence="1" id="KW-0812">Transmembrane</keyword>
<organism evidence="2 3">
    <name type="scientific">Sedimentitalea nanhaiensis</name>
    <dbReference type="NCBI Taxonomy" id="999627"/>
    <lineage>
        <taxon>Bacteria</taxon>
        <taxon>Pseudomonadati</taxon>
        <taxon>Pseudomonadota</taxon>
        <taxon>Alphaproteobacteria</taxon>
        <taxon>Rhodobacterales</taxon>
        <taxon>Paracoccaceae</taxon>
        <taxon>Sedimentitalea</taxon>
    </lineage>
</organism>
<feature type="transmembrane region" description="Helical" evidence="1">
    <location>
        <begin position="79"/>
        <end position="98"/>
    </location>
</feature>
<name>A0A1I7E8Y7_9RHOB</name>
<keyword evidence="1" id="KW-1133">Transmembrane helix</keyword>
<dbReference type="RefSeq" id="WP_027260392.1">
    <property type="nucleotide sequence ID" value="NZ_FPAW01000051.1"/>
</dbReference>
<sequence>MKNPLRSLLELRQRVVAQKNAHEEWQDRVVEPILASGHDKLLTEAYRHRTRAVFLSLLIGGFVVVAMLAYVMWDISWLTNPAFYMVLGVCAFGIFWTIRETVHHVRSHLEKMRQWLDQNDAFYRR</sequence>
<dbReference type="OrthoDB" id="7871787at2"/>
<keyword evidence="1" id="KW-0472">Membrane</keyword>